<proteinExistence type="predicted"/>
<name>A0A2M9BF68_9ACTN</name>
<accession>A0A2M9BF68</accession>
<dbReference type="Proteomes" id="UP000230842">
    <property type="component" value="Unassembled WGS sequence"/>
</dbReference>
<dbReference type="EMBL" id="PGEZ01000001">
    <property type="protein sequence ID" value="PJJ56582.1"/>
    <property type="molecule type" value="Genomic_DNA"/>
</dbReference>
<evidence type="ECO:0000256" key="1">
    <source>
        <dbReference type="SAM" id="MobiDB-lite"/>
    </source>
</evidence>
<dbReference type="InterPro" id="IPR029062">
    <property type="entry name" value="Class_I_gatase-like"/>
</dbReference>
<dbReference type="PROSITE" id="PS51273">
    <property type="entry name" value="GATASE_TYPE_1"/>
    <property type="match status" value="1"/>
</dbReference>
<sequence length="283" mass="29649">MVGWGSEGDPHPTAVPDRKATTVQVLVIAHDHVSPAGHVGQRLEQLGVDLDVHQVVPAERFASPDVEPRFPDPTDYDAVVVLGSPWSVYDRASVGSWVVDELAQLRRADAAGVPVLGICFGGQLLAEAHGGTVAASSSPEIGWTEVTSTDPRIVADGPWFQWHFDAWTVPPGAVEIARNAAASQAFVLRRNLAVQFHPELDGAVLAGWLASGDAEAARARGIDPDRLVRETAAAEERSRARAHALVDGFLAHVAGLDPVADPGVTGLPRPEPAAGPSAVSGGL</sequence>
<keyword evidence="3" id="KW-0808">Transferase</keyword>
<dbReference type="AlphaFoldDB" id="A0A2M9BF68"/>
<comment type="caution">
    <text evidence="3">The sequence shown here is derived from an EMBL/GenBank/DDBJ whole genome shotgun (WGS) entry which is preliminary data.</text>
</comment>
<dbReference type="GO" id="GO:0016740">
    <property type="term" value="F:transferase activity"/>
    <property type="evidence" value="ECO:0007669"/>
    <property type="project" value="UniProtKB-KW"/>
</dbReference>
<evidence type="ECO:0000259" key="2">
    <source>
        <dbReference type="Pfam" id="PF00117"/>
    </source>
</evidence>
<dbReference type="Gene3D" id="3.40.50.880">
    <property type="match status" value="1"/>
</dbReference>
<dbReference type="SUPFAM" id="SSF52317">
    <property type="entry name" value="Class I glutamine amidotransferase-like"/>
    <property type="match status" value="1"/>
</dbReference>
<keyword evidence="3" id="KW-0315">Glutamine amidotransferase</keyword>
<dbReference type="GO" id="GO:0005829">
    <property type="term" value="C:cytosol"/>
    <property type="evidence" value="ECO:0007669"/>
    <property type="project" value="TreeGrafter"/>
</dbReference>
<gene>
    <name evidence="3" type="ORF">CLV56_0791</name>
</gene>
<dbReference type="Pfam" id="PF00117">
    <property type="entry name" value="GATase"/>
    <property type="match status" value="1"/>
</dbReference>
<evidence type="ECO:0000313" key="4">
    <source>
        <dbReference type="Proteomes" id="UP000230842"/>
    </source>
</evidence>
<protein>
    <submittedName>
        <fullName evidence="3">GMP synthase-like glutamine amidotransferase</fullName>
    </submittedName>
</protein>
<organism evidence="3 4">
    <name type="scientific">Mumia flava</name>
    <dbReference type="NCBI Taxonomy" id="1348852"/>
    <lineage>
        <taxon>Bacteria</taxon>
        <taxon>Bacillati</taxon>
        <taxon>Actinomycetota</taxon>
        <taxon>Actinomycetes</taxon>
        <taxon>Propionibacteriales</taxon>
        <taxon>Nocardioidaceae</taxon>
        <taxon>Mumia</taxon>
    </lineage>
</organism>
<dbReference type="PANTHER" id="PTHR42695">
    <property type="entry name" value="GLUTAMINE AMIDOTRANSFERASE YLR126C-RELATED"/>
    <property type="match status" value="1"/>
</dbReference>
<dbReference type="CDD" id="cd01741">
    <property type="entry name" value="GATase1_1"/>
    <property type="match status" value="1"/>
</dbReference>
<dbReference type="InterPro" id="IPR044992">
    <property type="entry name" value="ChyE-like"/>
</dbReference>
<feature type="domain" description="Glutamine amidotransferase" evidence="2">
    <location>
        <begin position="41"/>
        <end position="200"/>
    </location>
</feature>
<reference evidence="3 4" key="1">
    <citation type="submission" date="2017-11" db="EMBL/GenBank/DDBJ databases">
        <title>Genomic Encyclopedia of Archaeal and Bacterial Type Strains, Phase II (KMG-II): From Individual Species to Whole Genera.</title>
        <authorList>
            <person name="Goeker M."/>
        </authorList>
    </citation>
    <scope>NUCLEOTIDE SEQUENCE [LARGE SCALE GENOMIC DNA]</scope>
    <source>
        <strain evidence="3 4">DSM 27763</strain>
    </source>
</reference>
<dbReference type="PANTHER" id="PTHR42695:SF5">
    <property type="entry name" value="GLUTAMINE AMIDOTRANSFERASE YLR126C-RELATED"/>
    <property type="match status" value="1"/>
</dbReference>
<feature type="region of interest" description="Disordered" evidence="1">
    <location>
        <begin position="262"/>
        <end position="283"/>
    </location>
</feature>
<evidence type="ECO:0000313" key="3">
    <source>
        <dbReference type="EMBL" id="PJJ56582.1"/>
    </source>
</evidence>
<dbReference type="InterPro" id="IPR017926">
    <property type="entry name" value="GATASE"/>
</dbReference>
<keyword evidence="4" id="KW-1185">Reference proteome</keyword>